<comment type="similarity">
    <text evidence="1">Belongs to the ParB family.</text>
</comment>
<dbReference type="PANTHER" id="PTHR33375:SF1">
    <property type="entry name" value="CHROMOSOME-PARTITIONING PROTEIN PARB-RELATED"/>
    <property type="match status" value="1"/>
</dbReference>
<dbReference type="InterPro" id="IPR003115">
    <property type="entry name" value="ParB_N"/>
</dbReference>
<dbReference type="InterPro" id="IPR041468">
    <property type="entry name" value="HTH_ParB/Spo0J"/>
</dbReference>
<dbReference type="InterPro" id="IPR057240">
    <property type="entry name" value="ParB_dimer_C"/>
</dbReference>
<dbReference type="Pfam" id="PF23552">
    <property type="entry name" value="ParB_C"/>
    <property type="match status" value="1"/>
</dbReference>
<reference evidence="5 6" key="1">
    <citation type="journal article" date="2015" name="Nature">
        <title>rRNA introns, odd ribosomes, and small enigmatic genomes across a large radiation of phyla.</title>
        <authorList>
            <person name="Brown C.T."/>
            <person name="Hug L.A."/>
            <person name="Thomas B.C."/>
            <person name="Sharon I."/>
            <person name="Castelle C.J."/>
            <person name="Singh A."/>
            <person name="Wilkins M.J."/>
            <person name="Williams K.H."/>
            <person name="Banfield J.F."/>
        </authorList>
    </citation>
    <scope>NUCLEOTIDE SEQUENCE [LARGE SCALE GENOMIC DNA]</scope>
</reference>
<dbReference type="PANTHER" id="PTHR33375">
    <property type="entry name" value="CHROMOSOME-PARTITIONING PROTEIN PARB-RELATED"/>
    <property type="match status" value="1"/>
</dbReference>
<dbReference type="Pfam" id="PF02195">
    <property type="entry name" value="ParB_N"/>
    <property type="match status" value="1"/>
</dbReference>
<evidence type="ECO:0000313" key="5">
    <source>
        <dbReference type="EMBL" id="KKW30787.1"/>
    </source>
</evidence>
<evidence type="ECO:0000259" key="4">
    <source>
        <dbReference type="SMART" id="SM00470"/>
    </source>
</evidence>
<dbReference type="GO" id="GO:0003677">
    <property type="term" value="F:DNA binding"/>
    <property type="evidence" value="ECO:0007669"/>
    <property type="project" value="UniProtKB-KW"/>
</dbReference>
<dbReference type="Gene3D" id="3.90.1530.30">
    <property type="match status" value="1"/>
</dbReference>
<dbReference type="GO" id="GO:0007059">
    <property type="term" value="P:chromosome segregation"/>
    <property type="evidence" value="ECO:0007669"/>
    <property type="project" value="UniProtKB-KW"/>
</dbReference>
<dbReference type="InterPro" id="IPR050336">
    <property type="entry name" value="Chromosome_partition/occlusion"/>
</dbReference>
<dbReference type="NCBIfam" id="TIGR00180">
    <property type="entry name" value="parB_part"/>
    <property type="match status" value="1"/>
</dbReference>
<name>A0A0G1ZRB9_9BACT</name>
<dbReference type="AlphaFoldDB" id="A0A0G1ZRB9"/>
<dbReference type="Gene3D" id="1.10.10.2830">
    <property type="match status" value="1"/>
</dbReference>
<accession>A0A0G1ZRB9</accession>
<comment type="caution">
    <text evidence="5">The sequence shown here is derived from an EMBL/GenBank/DDBJ whole genome shotgun (WGS) entry which is preliminary data.</text>
</comment>
<dbReference type="FunFam" id="1.10.10.2830:FF:000001">
    <property type="entry name" value="Chromosome partitioning protein ParB"/>
    <property type="match status" value="1"/>
</dbReference>
<keyword evidence="2" id="KW-0159">Chromosome partition</keyword>
<sequence>MQKPKGGLGRGLGSLLPQQPLPQQAPVLQQPIAAPDVVHDEGLRIHEISPSAIVENPHQPRTHFAEEELSDLKASIQEHGILQPLVVTDLGGGKYELIAGERRLRSARAVGLNKVPVIVREADEQQKLELALIENIQRADLNAVEEARAYKSLIENFGLTQEAVSGRVGKSRSQVANMMRLLELDDDILDALMMGRISKSHARTLLAEPDHHARRDLFTQMLEGGMTVRTAEAKAGSRSRKLRPDKDPNIAAIEAQLREKLGTKVAIDMQNGIGKVAIHFYSKDDLRSLIERLTS</sequence>
<evidence type="ECO:0000313" key="6">
    <source>
        <dbReference type="Proteomes" id="UP000034846"/>
    </source>
</evidence>
<keyword evidence="3 5" id="KW-0238">DNA-binding</keyword>
<organism evidence="5 6">
    <name type="scientific">Candidatus Uhrbacteria bacterium GW2011_GWD2_52_7</name>
    <dbReference type="NCBI Taxonomy" id="1618989"/>
    <lineage>
        <taxon>Bacteria</taxon>
        <taxon>Candidatus Uhriibacteriota</taxon>
    </lineage>
</organism>
<evidence type="ECO:0000256" key="1">
    <source>
        <dbReference type="ARBA" id="ARBA00006295"/>
    </source>
</evidence>
<dbReference type="Proteomes" id="UP000034846">
    <property type="component" value="Unassembled WGS sequence"/>
</dbReference>
<evidence type="ECO:0000256" key="3">
    <source>
        <dbReference type="ARBA" id="ARBA00023125"/>
    </source>
</evidence>
<dbReference type="SUPFAM" id="SSF109709">
    <property type="entry name" value="KorB DNA-binding domain-like"/>
    <property type="match status" value="1"/>
</dbReference>
<dbReference type="EMBL" id="LCRD01000003">
    <property type="protein sequence ID" value="KKW30787.1"/>
    <property type="molecule type" value="Genomic_DNA"/>
</dbReference>
<evidence type="ECO:0000256" key="2">
    <source>
        <dbReference type="ARBA" id="ARBA00022829"/>
    </source>
</evidence>
<protein>
    <submittedName>
        <fullName evidence="5">Chromosome segregation DNA-binding protein</fullName>
    </submittedName>
</protein>
<dbReference type="Pfam" id="PF17762">
    <property type="entry name" value="HTH_ParB"/>
    <property type="match status" value="1"/>
</dbReference>
<feature type="domain" description="ParB-like N-terminal" evidence="4">
    <location>
        <begin position="46"/>
        <end position="136"/>
    </location>
</feature>
<dbReference type="GO" id="GO:0005694">
    <property type="term" value="C:chromosome"/>
    <property type="evidence" value="ECO:0007669"/>
    <property type="project" value="TreeGrafter"/>
</dbReference>
<dbReference type="SMART" id="SM00470">
    <property type="entry name" value="ParB"/>
    <property type="match status" value="1"/>
</dbReference>
<dbReference type="InterPro" id="IPR036086">
    <property type="entry name" value="ParB/Sulfiredoxin_sf"/>
</dbReference>
<dbReference type="PATRIC" id="fig|1618989.3.peg.73"/>
<gene>
    <name evidence="5" type="ORF">UY72_C0003G0016</name>
</gene>
<proteinExistence type="inferred from homology"/>
<dbReference type="FunFam" id="3.90.1530.30:FF:000001">
    <property type="entry name" value="Chromosome partitioning protein ParB"/>
    <property type="match status" value="1"/>
</dbReference>
<dbReference type="InterPro" id="IPR004437">
    <property type="entry name" value="ParB/RepB/Spo0J"/>
</dbReference>
<dbReference type="CDD" id="cd16393">
    <property type="entry name" value="SPO0J_N"/>
    <property type="match status" value="1"/>
</dbReference>
<dbReference type="SUPFAM" id="SSF110849">
    <property type="entry name" value="ParB/Sulfiredoxin"/>
    <property type="match status" value="1"/>
</dbReference>